<dbReference type="SMART" id="SM00667">
    <property type="entry name" value="LisH"/>
    <property type="match status" value="1"/>
</dbReference>
<dbReference type="PROSITE" id="PS50897">
    <property type="entry name" value="CTLH"/>
    <property type="match status" value="1"/>
</dbReference>
<dbReference type="Pfam" id="PF10607">
    <property type="entry name" value="CTLH"/>
    <property type="match status" value="1"/>
</dbReference>
<dbReference type="PROSITE" id="PS50896">
    <property type="entry name" value="LISH"/>
    <property type="match status" value="1"/>
</dbReference>
<sequence length="726" mass="82300">MSESDELFGHLPPLSYAAKEEEFDSDSTWFNLFMDEASEDFDSNKLHELVVEYLVFSGYKEAAEMLVEDAELPSLNTAAIATSKNVDTLEKRNAIRNAVISGSVESALFLVNEIAPTLLGNNATLHFKLLRQQLVELIRNKNVDQVLNFSQQNLVDKCKEIPAELFAKLEQTYALLAFDSPENSPFGYLMCLNQRNILAYELNEAILAALHKPCVSRLEQLYRLMVWNQHHLKTKNDGTKLTPEAVEEVSKNLFSKDDDSLNDEKWTMEFGGLHSNFVPHSPLSYSTSYSPMSPLKDQQVKCVNEIIGDLGKENVGAAPPNKSILKNPTTLFFKEQQKKLLKNTAEASVDSAKKLSDSQTARKETLKTVAFGLTTRLEDTVLANQSKVPTSSNAKINKTLIFSHEAQSLHKIVVAQEAEIAELRGKVDDLIEADDQHRCEEREQMNIIADLSTRLMLVERTLASSTSNDRRHCEENRERSKALAVKRSESGYLIEEEDKTKERLAKTSVGKRMVLKQRQLNNENSGELNAEVECIRSQQRTPAFTPVDEAPAHRNDILQRLDQQMRKNPHFENRIKSMLRVWTDDVPSPVDGTSILEYPREESGGGGTSMVVRVTTQHQELFYSSSPGRNRKVQPISRRQKLPNQPIVTELSDNGVEEQLETVPNVRRSDHCTDDAEFFQNEDDQLDDDNAYCAGEVARNLAFNQNQHPFRRRKREATLAIRNKYK</sequence>
<proteinExistence type="predicted"/>
<dbReference type="InterPro" id="IPR006595">
    <property type="entry name" value="CTLH_C"/>
</dbReference>
<dbReference type="Proteomes" id="UP000887572">
    <property type="component" value="Unplaced"/>
</dbReference>
<reference evidence="3" key="1">
    <citation type="submission" date="2022-11" db="UniProtKB">
        <authorList>
            <consortium name="WormBaseParasite"/>
        </authorList>
    </citation>
    <scope>IDENTIFICATION</scope>
</reference>
<feature type="domain" description="CTLH" evidence="1">
    <location>
        <begin position="88"/>
        <end position="145"/>
    </location>
</feature>
<dbReference type="InterPro" id="IPR024964">
    <property type="entry name" value="CTLH/CRA"/>
</dbReference>
<dbReference type="SMART" id="SM00668">
    <property type="entry name" value="CTLH"/>
    <property type="match status" value="1"/>
</dbReference>
<name>A0A914HK10_GLORO</name>
<evidence type="ECO:0000313" key="3">
    <source>
        <dbReference type="WBParaSite" id="Gr19_v10_g17587.t1"/>
    </source>
</evidence>
<keyword evidence="2" id="KW-1185">Reference proteome</keyword>
<protein>
    <submittedName>
        <fullName evidence="3">LisH domain-containing protein</fullName>
    </submittedName>
</protein>
<dbReference type="PANTHER" id="PTHR12864">
    <property type="entry name" value="RAN BINDING PROTEIN 9-RELATED"/>
    <property type="match status" value="1"/>
</dbReference>
<evidence type="ECO:0000259" key="1">
    <source>
        <dbReference type="PROSITE" id="PS50897"/>
    </source>
</evidence>
<organism evidence="2 3">
    <name type="scientific">Globodera rostochiensis</name>
    <name type="common">Golden nematode worm</name>
    <name type="synonym">Heterodera rostochiensis</name>
    <dbReference type="NCBI Taxonomy" id="31243"/>
    <lineage>
        <taxon>Eukaryota</taxon>
        <taxon>Metazoa</taxon>
        <taxon>Ecdysozoa</taxon>
        <taxon>Nematoda</taxon>
        <taxon>Chromadorea</taxon>
        <taxon>Rhabditida</taxon>
        <taxon>Tylenchina</taxon>
        <taxon>Tylenchomorpha</taxon>
        <taxon>Tylenchoidea</taxon>
        <taxon>Heteroderidae</taxon>
        <taxon>Heteroderinae</taxon>
        <taxon>Globodera</taxon>
    </lineage>
</organism>
<evidence type="ECO:0000313" key="2">
    <source>
        <dbReference type="Proteomes" id="UP000887572"/>
    </source>
</evidence>
<dbReference type="InterPro" id="IPR006594">
    <property type="entry name" value="LisH"/>
</dbReference>
<dbReference type="AlphaFoldDB" id="A0A914HK10"/>
<dbReference type="SMART" id="SM00757">
    <property type="entry name" value="CRA"/>
    <property type="match status" value="1"/>
</dbReference>
<dbReference type="InterPro" id="IPR050618">
    <property type="entry name" value="Ubq-SigPath_Reg"/>
</dbReference>
<accession>A0A914HK10</accession>
<dbReference type="InterPro" id="IPR013144">
    <property type="entry name" value="CRA_dom"/>
</dbReference>
<dbReference type="WBParaSite" id="Gr19_v10_g17587.t1">
    <property type="protein sequence ID" value="Gr19_v10_g17587.t1"/>
    <property type="gene ID" value="Gr19_v10_g17587"/>
</dbReference>